<feature type="signal peptide" evidence="4">
    <location>
        <begin position="1"/>
        <end position="24"/>
    </location>
</feature>
<dbReference type="Gene3D" id="2.40.30.170">
    <property type="match status" value="1"/>
</dbReference>
<feature type="coiled-coil region" evidence="2">
    <location>
        <begin position="104"/>
        <end position="165"/>
    </location>
</feature>
<evidence type="ECO:0008006" key="7">
    <source>
        <dbReference type="Google" id="ProtNLM"/>
    </source>
</evidence>
<keyword evidence="4" id="KW-0732">Signal</keyword>
<evidence type="ECO:0000313" key="5">
    <source>
        <dbReference type="EMBL" id="OKP81711.1"/>
    </source>
</evidence>
<accession>A0ABX3EGH9</accession>
<evidence type="ECO:0000256" key="1">
    <source>
        <dbReference type="ARBA" id="ARBA00009477"/>
    </source>
</evidence>
<evidence type="ECO:0000256" key="4">
    <source>
        <dbReference type="SAM" id="SignalP"/>
    </source>
</evidence>
<sequence length="387" mass="40572">MKIKKGVWISAVILALVATGTAVVTLSPDKNKQGAEVTVKTTAVQKGDISVIVKGSGSVKATHSETVFAKDQGNVARVFVSANARVKKGQLLMTYKATNVDSSLRQQLNMLRQNQNALQDKQDQYKKLVMDGAVQGEVDTAKLAIERSKEDIAATEAEIAALHKDQTPRAPLTSPMEGTITKISVSSGGAVVNGAEAFKITDYQNLSATIRVDELDIPKIKLGMTATVKLDALANKNYPGTVVAIANEGKITNGVSLFDVTIRLSDPGDVKAGMSAQGRIQIEEKKGILVLPIESVTQKGDTYFVQVLNNTAKTDIAPVPEEKAVTVGVHDESQIEITGGLKLGEQVVIPTVIAPSSASSTSQDQGFFGGDSGNSGGGEMSPAGGGL</sequence>
<gene>
    <name evidence="5" type="ORF">A3844_25625</name>
</gene>
<dbReference type="Gene3D" id="2.40.50.100">
    <property type="match status" value="1"/>
</dbReference>
<dbReference type="RefSeq" id="WP_074108996.1">
    <property type="nucleotide sequence ID" value="NZ_LVWI01000075.1"/>
</dbReference>
<feature type="compositionally biased region" description="Gly residues" evidence="3">
    <location>
        <begin position="367"/>
        <end position="387"/>
    </location>
</feature>
<dbReference type="NCBIfam" id="TIGR01730">
    <property type="entry name" value="RND_mfp"/>
    <property type="match status" value="1"/>
</dbReference>
<dbReference type="EMBL" id="LVWI01000075">
    <property type="protein sequence ID" value="OKP81711.1"/>
    <property type="molecule type" value="Genomic_DNA"/>
</dbReference>
<feature type="region of interest" description="Disordered" evidence="3">
    <location>
        <begin position="356"/>
        <end position="387"/>
    </location>
</feature>
<evidence type="ECO:0000256" key="2">
    <source>
        <dbReference type="SAM" id="Coils"/>
    </source>
</evidence>
<dbReference type="SUPFAM" id="SSF111369">
    <property type="entry name" value="HlyD-like secretion proteins"/>
    <property type="match status" value="1"/>
</dbReference>
<dbReference type="Gene3D" id="2.40.420.20">
    <property type="match status" value="1"/>
</dbReference>
<dbReference type="PANTHER" id="PTHR30469">
    <property type="entry name" value="MULTIDRUG RESISTANCE PROTEIN MDTA"/>
    <property type="match status" value="1"/>
</dbReference>
<name>A0ABX3EGH9_9BACL</name>
<reference evidence="5 6" key="1">
    <citation type="submission" date="2016-03" db="EMBL/GenBank/DDBJ databases">
        <authorList>
            <person name="Sant'Anna F.H."/>
            <person name="Ambrosini A."/>
            <person name="Souza R."/>
            <person name="Bach E."/>
            <person name="Fernandes G."/>
            <person name="Balsanelli E."/>
            <person name="Baura V.A."/>
            <person name="Souza E.M."/>
            <person name="Passaglia L."/>
        </authorList>
    </citation>
    <scope>NUCLEOTIDE SEQUENCE [LARGE SCALE GENOMIC DNA]</scope>
    <source>
        <strain evidence="5 6">P26E</strain>
    </source>
</reference>
<comment type="similarity">
    <text evidence="1">Belongs to the membrane fusion protein (MFP) (TC 8.A.1) family.</text>
</comment>
<organism evidence="5 6">
    <name type="scientific">Paenibacillus helianthi</name>
    <dbReference type="NCBI Taxonomy" id="1349432"/>
    <lineage>
        <taxon>Bacteria</taxon>
        <taxon>Bacillati</taxon>
        <taxon>Bacillota</taxon>
        <taxon>Bacilli</taxon>
        <taxon>Bacillales</taxon>
        <taxon>Paenibacillaceae</taxon>
        <taxon>Paenibacillus</taxon>
    </lineage>
</organism>
<dbReference type="InterPro" id="IPR006143">
    <property type="entry name" value="RND_pump_MFP"/>
</dbReference>
<feature type="chain" id="PRO_5045225340" description="Efflux RND transporter periplasmic adaptor subunit" evidence="4">
    <location>
        <begin position="25"/>
        <end position="387"/>
    </location>
</feature>
<protein>
    <recommendedName>
        <fullName evidence="7">Efflux RND transporter periplasmic adaptor subunit</fullName>
    </recommendedName>
</protein>
<keyword evidence="6" id="KW-1185">Reference proteome</keyword>
<evidence type="ECO:0000313" key="6">
    <source>
        <dbReference type="Proteomes" id="UP000186058"/>
    </source>
</evidence>
<keyword evidence="2" id="KW-0175">Coiled coil</keyword>
<comment type="caution">
    <text evidence="5">The sequence shown here is derived from an EMBL/GenBank/DDBJ whole genome shotgun (WGS) entry which is preliminary data.</text>
</comment>
<dbReference type="Proteomes" id="UP000186058">
    <property type="component" value="Unassembled WGS sequence"/>
</dbReference>
<proteinExistence type="inferred from homology"/>
<evidence type="ECO:0000256" key="3">
    <source>
        <dbReference type="SAM" id="MobiDB-lite"/>
    </source>
</evidence>